<dbReference type="EMBL" id="SNVW01000001">
    <property type="protein sequence ID" value="TDN46610.1"/>
    <property type="molecule type" value="Genomic_DNA"/>
</dbReference>
<keyword evidence="2" id="KW-0238">DNA-binding</keyword>
<reference evidence="5 6" key="1">
    <citation type="submission" date="2019-03" db="EMBL/GenBank/DDBJ databases">
        <title>Genomic analyses of the natural microbiome of Caenorhabditis elegans.</title>
        <authorList>
            <person name="Samuel B."/>
        </authorList>
    </citation>
    <scope>NUCLEOTIDE SEQUENCE [LARGE SCALE GENOMIC DNA]</scope>
    <source>
        <strain evidence="5 6">JUb65</strain>
    </source>
</reference>
<gene>
    <name evidence="5" type="ORF">EDF64_101476</name>
</gene>
<evidence type="ECO:0000313" key="5">
    <source>
        <dbReference type="EMBL" id="TDN46610.1"/>
    </source>
</evidence>
<sequence>MTLERTIVPTSQPRRSATMADVGAAAGVTARTVSNVLSGKVGVRDATRDAVLKAVRDLGYQMNVSARGLRTGLTGMITLAIPDLSIDYFAQLANGVMREAEAHGWTVIIQQTGARRETELAILSGAARQLSDGLIFQPHALGPGDERLITGDQPLVLLGDRIFNGPVDHVAMANAEAADAATTYLIDRGCRSIAVVGANPAGGSVSAAALRLQGHARALERAGRGLDDRLVATASEWHQNDGAVAAHRLLNSGVAFDGLFCFNDNLAIGAMSVLLEAGLEIPRDVRVVGFDNVPAAAFSYPSLTTIDPGLAQIAKTSTDLLARRISDGPPAQPSEIVASFSLVARRSA</sequence>
<dbReference type="InterPro" id="IPR010982">
    <property type="entry name" value="Lambda_DNA-bd_dom_sf"/>
</dbReference>
<dbReference type="AlphaFoldDB" id="A0A4R6DNV8"/>
<dbReference type="PANTHER" id="PTHR30146:SF109">
    <property type="entry name" value="HTH-TYPE TRANSCRIPTIONAL REGULATOR GALS"/>
    <property type="match status" value="1"/>
</dbReference>
<dbReference type="PANTHER" id="PTHR30146">
    <property type="entry name" value="LACI-RELATED TRANSCRIPTIONAL REPRESSOR"/>
    <property type="match status" value="1"/>
</dbReference>
<comment type="caution">
    <text evidence="5">The sequence shown here is derived from an EMBL/GenBank/DDBJ whole genome shotgun (WGS) entry which is preliminary data.</text>
</comment>
<dbReference type="Proteomes" id="UP000295764">
    <property type="component" value="Unassembled WGS sequence"/>
</dbReference>
<evidence type="ECO:0000313" key="6">
    <source>
        <dbReference type="Proteomes" id="UP000295764"/>
    </source>
</evidence>
<dbReference type="SUPFAM" id="SSF53822">
    <property type="entry name" value="Periplasmic binding protein-like I"/>
    <property type="match status" value="1"/>
</dbReference>
<keyword evidence="1" id="KW-0805">Transcription regulation</keyword>
<evidence type="ECO:0000256" key="1">
    <source>
        <dbReference type="ARBA" id="ARBA00023015"/>
    </source>
</evidence>
<dbReference type="InterPro" id="IPR000843">
    <property type="entry name" value="HTH_LacI"/>
</dbReference>
<evidence type="ECO:0000256" key="2">
    <source>
        <dbReference type="ARBA" id="ARBA00023125"/>
    </source>
</evidence>
<dbReference type="CDD" id="cd06267">
    <property type="entry name" value="PBP1_LacI_sugar_binding-like"/>
    <property type="match status" value="1"/>
</dbReference>
<dbReference type="CDD" id="cd01392">
    <property type="entry name" value="HTH_LacI"/>
    <property type="match status" value="1"/>
</dbReference>
<accession>A0A4R6DNV8</accession>
<dbReference type="Pfam" id="PF00356">
    <property type="entry name" value="LacI"/>
    <property type="match status" value="1"/>
</dbReference>
<dbReference type="GO" id="GO:0003700">
    <property type="term" value="F:DNA-binding transcription factor activity"/>
    <property type="evidence" value="ECO:0007669"/>
    <property type="project" value="TreeGrafter"/>
</dbReference>
<dbReference type="Pfam" id="PF13377">
    <property type="entry name" value="Peripla_BP_3"/>
    <property type="match status" value="1"/>
</dbReference>
<feature type="domain" description="HTH lacI-type" evidence="4">
    <location>
        <begin position="17"/>
        <end position="71"/>
    </location>
</feature>
<dbReference type="SUPFAM" id="SSF47413">
    <property type="entry name" value="lambda repressor-like DNA-binding domains"/>
    <property type="match status" value="1"/>
</dbReference>
<evidence type="ECO:0000259" key="4">
    <source>
        <dbReference type="PROSITE" id="PS50932"/>
    </source>
</evidence>
<dbReference type="Gene3D" id="3.40.50.2300">
    <property type="match status" value="2"/>
</dbReference>
<dbReference type="PROSITE" id="PS50932">
    <property type="entry name" value="HTH_LACI_2"/>
    <property type="match status" value="1"/>
</dbReference>
<dbReference type="RefSeq" id="WP_235515497.1">
    <property type="nucleotide sequence ID" value="NZ_SNVW01000001.1"/>
</dbReference>
<keyword evidence="3" id="KW-0804">Transcription</keyword>
<name>A0A4R6DNV8_9MICO</name>
<dbReference type="GO" id="GO:0000976">
    <property type="term" value="F:transcription cis-regulatory region binding"/>
    <property type="evidence" value="ECO:0007669"/>
    <property type="project" value="TreeGrafter"/>
</dbReference>
<dbReference type="Gene3D" id="1.10.260.40">
    <property type="entry name" value="lambda repressor-like DNA-binding domains"/>
    <property type="match status" value="1"/>
</dbReference>
<proteinExistence type="predicted"/>
<dbReference type="InterPro" id="IPR046335">
    <property type="entry name" value="LacI/GalR-like_sensor"/>
</dbReference>
<dbReference type="SMART" id="SM00354">
    <property type="entry name" value="HTH_LACI"/>
    <property type="match status" value="1"/>
</dbReference>
<protein>
    <submittedName>
        <fullName evidence="5">LacI family transcriptional regulator</fullName>
    </submittedName>
</protein>
<dbReference type="InterPro" id="IPR028082">
    <property type="entry name" value="Peripla_BP_I"/>
</dbReference>
<organism evidence="5 6">
    <name type="scientific">Curtobacterium flaccumfaciens</name>
    <dbReference type="NCBI Taxonomy" id="2035"/>
    <lineage>
        <taxon>Bacteria</taxon>
        <taxon>Bacillati</taxon>
        <taxon>Actinomycetota</taxon>
        <taxon>Actinomycetes</taxon>
        <taxon>Micrococcales</taxon>
        <taxon>Microbacteriaceae</taxon>
        <taxon>Curtobacterium</taxon>
    </lineage>
</organism>
<evidence type="ECO:0000256" key="3">
    <source>
        <dbReference type="ARBA" id="ARBA00023163"/>
    </source>
</evidence>